<reference evidence="4 5" key="1">
    <citation type="submission" date="2019-12" db="EMBL/GenBank/DDBJ databases">
        <title>Chromosome-level assembly of the Caenorhabditis remanei genome.</title>
        <authorList>
            <person name="Teterina A.A."/>
            <person name="Willis J.H."/>
            <person name="Phillips P.C."/>
        </authorList>
    </citation>
    <scope>NUCLEOTIDE SEQUENCE [LARGE SCALE GENOMIC DNA]</scope>
    <source>
        <strain evidence="4 5">PX506</strain>
        <tissue evidence="4">Whole organism</tissue>
    </source>
</reference>
<dbReference type="SUPFAM" id="SSF57924">
    <property type="entry name" value="Inhibitor of apoptosis (IAP) repeat"/>
    <property type="match status" value="1"/>
</dbReference>
<dbReference type="CTD" id="9799829"/>
<dbReference type="RefSeq" id="XP_003108598.2">
    <property type="nucleotide sequence ID" value="XM_003108550.2"/>
</dbReference>
<dbReference type="GeneID" id="9799829"/>
<dbReference type="EMBL" id="WUAV01000004">
    <property type="protein sequence ID" value="KAF1758360.1"/>
    <property type="molecule type" value="Genomic_DNA"/>
</dbReference>
<proteinExistence type="predicted"/>
<dbReference type="PANTHER" id="PTHR15835">
    <property type="entry name" value="NUCLEAR-INTERACTING PARTNER OF ALK"/>
    <property type="match status" value="1"/>
</dbReference>
<comment type="caution">
    <text evidence="4">The sequence shown here is derived from an EMBL/GenBank/DDBJ whole genome shotgun (WGS) entry which is preliminary data.</text>
</comment>
<protein>
    <recommendedName>
        <fullName evidence="3">C3HC-type domain-containing protein</fullName>
    </recommendedName>
</protein>
<evidence type="ECO:0000313" key="4">
    <source>
        <dbReference type="EMBL" id="KAF1758360.1"/>
    </source>
</evidence>
<dbReference type="Pfam" id="PF07967">
    <property type="entry name" value="zf-C3HC"/>
    <property type="match status" value="1"/>
</dbReference>
<sequence>MEVDSANSRHAALLKRKATDSINEILNYGQSSTSPQKRTKKTAHHKIRDIDAYKKIIKTYKAPTWYGCAVTPRDLADFGWACVKKDCVQCVECEQYLNTSLPNICKVSFNVYNSSLQDIHQKLTTAHRTTCKLRTGAPPFRITEPSSKEIMEGVQGRLTDIKNIEEDEFKVDIPSDLNLPKLEGVSDKFMYVAILGWFVSKPKRGALIFGCDYCARELAIRTGNKFDAIHNHERWCPRIDSDEHGETSWQSDINIVMNTKNYFPHHNKYHGSAIYREAMAARRLLDNSLSTIISPSLITPPSS</sequence>
<dbReference type="KEGG" id="crq:GCK72_014818"/>
<evidence type="ECO:0000256" key="1">
    <source>
        <dbReference type="ARBA" id="ARBA00004123"/>
    </source>
</evidence>
<keyword evidence="2" id="KW-0539">Nucleus</keyword>
<evidence type="ECO:0000259" key="3">
    <source>
        <dbReference type="Pfam" id="PF07967"/>
    </source>
</evidence>
<dbReference type="Proteomes" id="UP000483820">
    <property type="component" value="Chromosome IV"/>
</dbReference>
<gene>
    <name evidence="4" type="ORF">GCK72_014818</name>
</gene>
<dbReference type="AlphaFoldDB" id="A0A6A5GSG3"/>
<organism evidence="4 5">
    <name type="scientific">Caenorhabditis remanei</name>
    <name type="common">Caenorhabditis vulgaris</name>
    <dbReference type="NCBI Taxonomy" id="31234"/>
    <lineage>
        <taxon>Eukaryota</taxon>
        <taxon>Metazoa</taxon>
        <taxon>Ecdysozoa</taxon>
        <taxon>Nematoda</taxon>
        <taxon>Chromadorea</taxon>
        <taxon>Rhabditida</taxon>
        <taxon>Rhabditina</taxon>
        <taxon>Rhabditomorpha</taxon>
        <taxon>Rhabditoidea</taxon>
        <taxon>Rhabditidae</taxon>
        <taxon>Peloderinae</taxon>
        <taxon>Caenorhabditis</taxon>
    </lineage>
</organism>
<comment type="subcellular location">
    <subcellularLocation>
        <location evidence="1">Nucleus</location>
    </subcellularLocation>
</comment>
<dbReference type="GO" id="GO:0008270">
    <property type="term" value="F:zinc ion binding"/>
    <property type="evidence" value="ECO:0007669"/>
    <property type="project" value="InterPro"/>
</dbReference>
<dbReference type="InterPro" id="IPR012935">
    <property type="entry name" value="NuBaID_N"/>
</dbReference>
<accession>A0A6A5GSG3</accession>
<dbReference type="GO" id="GO:0005634">
    <property type="term" value="C:nucleus"/>
    <property type="evidence" value="ECO:0007669"/>
    <property type="project" value="UniProtKB-SubCell"/>
</dbReference>
<evidence type="ECO:0000256" key="2">
    <source>
        <dbReference type="ARBA" id="ARBA00023242"/>
    </source>
</evidence>
<name>A0A6A5GSG3_CAERE</name>
<evidence type="ECO:0000313" key="5">
    <source>
        <dbReference type="Proteomes" id="UP000483820"/>
    </source>
</evidence>
<dbReference type="PANTHER" id="PTHR15835:SF6">
    <property type="entry name" value="ZINC FINGER C3HC-TYPE PROTEIN 1"/>
    <property type="match status" value="1"/>
</dbReference>
<feature type="domain" description="C3HC-type" evidence="3">
    <location>
        <begin position="49"/>
        <end position="166"/>
    </location>
</feature>